<dbReference type="AlphaFoldDB" id="A0AAE1LYQ1"/>
<gene>
    <name evidence="7" type="ORF">Triagg1_7362</name>
</gene>
<name>A0AAE1LYQ1_9HYPO</name>
<feature type="compositionally biased region" description="Polar residues" evidence="4">
    <location>
        <begin position="394"/>
        <end position="405"/>
    </location>
</feature>
<dbReference type="InterPro" id="IPR007019">
    <property type="entry name" value="SURF6"/>
</dbReference>
<evidence type="ECO:0000256" key="3">
    <source>
        <dbReference type="ARBA" id="ARBA00023242"/>
    </source>
</evidence>
<feature type="compositionally biased region" description="Basic and acidic residues" evidence="4">
    <location>
        <begin position="106"/>
        <end position="130"/>
    </location>
</feature>
<feature type="compositionally biased region" description="Low complexity" evidence="4">
    <location>
        <begin position="196"/>
        <end position="208"/>
    </location>
</feature>
<dbReference type="PANTHER" id="PTHR14369:SF0">
    <property type="entry name" value="SURFEIT LOCUS PROTEIN 6"/>
    <property type="match status" value="1"/>
</dbReference>
<comment type="caution">
    <text evidence="7">The sequence shown here is derived from an EMBL/GenBank/DDBJ whole genome shotgun (WGS) entry which is preliminary data.</text>
</comment>
<evidence type="ECO:0000256" key="2">
    <source>
        <dbReference type="ARBA" id="ARBA00005904"/>
    </source>
</evidence>
<feature type="compositionally biased region" description="Basic and acidic residues" evidence="4">
    <location>
        <begin position="507"/>
        <end position="518"/>
    </location>
</feature>
<reference evidence="7" key="1">
    <citation type="submission" date="2023-11" db="EMBL/GenBank/DDBJ databases">
        <title>The genome sequences of three competitors of mushroom-forming fungi.</title>
        <authorList>
            <person name="Beijen E."/>
            <person name="Ohm R.A."/>
        </authorList>
    </citation>
    <scope>NUCLEOTIDE SEQUENCE</scope>
    <source>
        <strain evidence="7">CBS 100526</strain>
    </source>
</reference>
<dbReference type="InterPro" id="IPR029190">
    <property type="entry name" value="Rrp14/SURF6_C"/>
</dbReference>
<feature type="domain" description="Ribosomal RNA-processing protein 14/surfeit locus protein 6 C-terminal" evidence="5">
    <location>
        <begin position="357"/>
        <end position="548"/>
    </location>
</feature>
<dbReference type="RefSeq" id="XP_062753680.1">
    <property type="nucleotide sequence ID" value="XM_062902089.1"/>
</dbReference>
<dbReference type="GO" id="GO:0003677">
    <property type="term" value="F:DNA binding"/>
    <property type="evidence" value="ECO:0007669"/>
    <property type="project" value="TreeGrafter"/>
</dbReference>
<feature type="compositionally biased region" description="Acidic residues" evidence="4">
    <location>
        <begin position="131"/>
        <end position="144"/>
    </location>
</feature>
<feature type="compositionally biased region" description="Basic and acidic residues" evidence="4">
    <location>
        <begin position="65"/>
        <end position="74"/>
    </location>
</feature>
<feature type="region of interest" description="Disordered" evidence="4">
    <location>
        <begin position="505"/>
        <end position="577"/>
    </location>
</feature>
<feature type="compositionally biased region" description="Basic and acidic residues" evidence="4">
    <location>
        <begin position="145"/>
        <end position="180"/>
    </location>
</feature>
<evidence type="ECO:0000259" key="5">
    <source>
        <dbReference type="Pfam" id="PF04935"/>
    </source>
</evidence>
<dbReference type="GO" id="GO:0003723">
    <property type="term" value="F:RNA binding"/>
    <property type="evidence" value="ECO:0007669"/>
    <property type="project" value="TreeGrafter"/>
</dbReference>
<feature type="compositionally biased region" description="Basic and acidic residues" evidence="4">
    <location>
        <begin position="377"/>
        <end position="392"/>
    </location>
</feature>
<evidence type="ECO:0000313" key="8">
    <source>
        <dbReference type="Proteomes" id="UP001273209"/>
    </source>
</evidence>
<evidence type="ECO:0000259" key="6">
    <source>
        <dbReference type="Pfam" id="PF15459"/>
    </source>
</evidence>
<dbReference type="Pfam" id="PF04935">
    <property type="entry name" value="SURF6"/>
    <property type="match status" value="1"/>
</dbReference>
<evidence type="ECO:0000256" key="4">
    <source>
        <dbReference type="SAM" id="MobiDB-lite"/>
    </source>
</evidence>
<dbReference type="GeneID" id="87921994"/>
<evidence type="ECO:0000313" key="7">
    <source>
        <dbReference type="EMBL" id="KAK4068423.1"/>
    </source>
</evidence>
<proteinExistence type="inferred from homology"/>
<accession>A0AAE1LYQ1</accession>
<evidence type="ECO:0008006" key="9">
    <source>
        <dbReference type="Google" id="ProtNLM"/>
    </source>
</evidence>
<dbReference type="InterPro" id="IPR029188">
    <property type="entry name" value="Rrp14_N"/>
</dbReference>
<feature type="compositionally biased region" description="Basic and acidic residues" evidence="4">
    <location>
        <begin position="234"/>
        <end position="246"/>
    </location>
</feature>
<comment type="subcellular location">
    <subcellularLocation>
        <location evidence="1">Nucleus</location>
    </subcellularLocation>
</comment>
<evidence type="ECO:0000256" key="1">
    <source>
        <dbReference type="ARBA" id="ARBA00004123"/>
    </source>
</evidence>
<feature type="domain" description="Ribosomal RNA-processing protein 14 N-terminal" evidence="6">
    <location>
        <begin position="9"/>
        <end position="59"/>
    </location>
</feature>
<dbReference type="EMBL" id="JAWRVG010000032">
    <property type="protein sequence ID" value="KAK4068423.1"/>
    <property type="molecule type" value="Genomic_DNA"/>
</dbReference>
<feature type="compositionally biased region" description="Basic and acidic residues" evidence="4">
    <location>
        <begin position="531"/>
        <end position="545"/>
    </location>
</feature>
<feature type="compositionally biased region" description="Basic and acidic residues" evidence="4">
    <location>
        <begin position="36"/>
        <end position="45"/>
    </location>
</feature>
<feature type="compositionally biased region" description="Low complexity" evidence="4">
    <location>
        <begin position="219"/>
        <end position="233"/>
    </location>
</feature>
<feature type="region of interest" description="Disordered" evidence="4">
    <location>
        <begin position="363"/>
        <end position="406"/>
    </location>
</feature>
<feature type="compositionally biased region" description="Gly residues" evidence="4">
    <location>
        <begin position="563"/>
        <end position="577"/>
    </location>
</feature>
<keyword evidence="8" id="KW-1185">Reference proteome</keyword>
<protein>
    <recommendedName>
        <fullName evidence="9">Ribosomal RNA-processing protein 14/surfeit locus protein 6 C-terminal domain-containing protein</fullName>
    </recommendedName>
</protein>
<comment type="similarity">
    <text evidence="2">Belongs to the SURF6 family.</text>
</comment>
<dbReference type="GO" id="GO:0005730">
    <property type="term" value="C:nucleolus"/>
    <property type="evidence" value="ECO:0007669"/>
    <property type="project" value="TreeGrafter"/>
</dbReference>
<organism evidence="7 8">
    <name type="scientific">Trichoderma aggressivum f. europaeum</name>
    <dbReference type="NCBI Taxonomy" id="173218"/>
    <lineage>
        <taxon>Eukaryota</taxon>
        <taxon>Fungi</taxon>
        <taxon>Dikarya</taxon>
        <taxon>Ascomycota</taxon>
        <taxon>Pezizomycotina</taxon>
        <taxon>Sordariomycetes</taxon>
        <taxon>Hypocreomycetidae</taxon>
        <taxon>Hypocreales</taxon>
        <taxon>Hypocreaceae</taxon>
        <taxon>Trichoderma</taxon>
    </lineage>
</organism>
<dbReference type="GO" id="GO:0042274">
    <property type="term" value="P:ribosomal small subunit biogenesis"/>
    <property type="evidence" value="ECO:0007669"/>
    <property type="project" value="TreeGrafter"/>
</dbReference>
<sequence>MADSSLQDRLRDHAKAFDGLLSLIPAKMYYGEDTSDQWKKEKQTKQEAAAARRAKLDPDSALNRNAKEVMDERAKSKRKLRQMEQDEDENENENEEEDYEPVNGVEAEKPLEGLKKKNPETPQKKPKTNDDVDAESDGESEGEAQDSKDTTKLSKKEEKRATKREKKAEKKAEKKTKQESGESATPAKTPAKTPVSKVATETASTSASKKQKNKKAGKDAATPSKSQPTPSKSQEADVNHNDKADEIMQDQVDGLDPSLDFSGLQREDDGSAVSAPYSEPHSPTFDSTETPNGQPASGELASTTTSVSSVASSEKPKHLKIPADTTALRARLAAKIEALRAARKADGTNGKPIRTRQELIEARRAKEAQRKAHKKELRQLAKDEEKRKREEALASNSPGVMSPNISLDDASGGFSFGRVAFGDGSQMSHDLGYFLNRGKKKGPSDPKTALLKVQHEKKRIEELGEEKRQDVEEKETWLNARRRAEGEKIHDDEALLKKAVKRKEVAKKKSEKAWKERATGVAQAQHAKQKKREENIKQRREDKLLRRSGKKKKGGATKKKGGRPGFEGSFGVGGKRK</sequence>
<feature type="compositionally biased region" description="Low complexity" evidence="4">
    <location>
        <begin position="301"/>
        <end position="313"/>
    </location>
</feature>
<dbReference type="PANTHER" id="PTHR14369">
    <property type="entry name" value="SURFEIT LOCUS PROTEIN 6"/>
    <property type="match status" value="1"/>
</dbReference>
<feature type="region of interest" description="Disordered" evidence="4">
    <location>
        <begin position="30"/>
        <end position="323"/>
    </location>
</feature>
<feature type="compositionally biased region" description="Acidic residues" evidence="4">
    <location>
        <begin position="85"/>
        <end position="100"/>
    </location>
</feature>
<dbReference type="Pfam" id="PF15459">
    <property type="entry name" value="RRP14"/>
    <property type="match status" value="1"/>
</dbReference>
<dbReference type="Proteomes" id="UP001273209">
    <property type="component" value="Unassembled WGS sequence"/>
</dbReference>
<dbReference type="GO" id="GO:0042273">
    <property type="term" value="P:ribosomal large subunit biogenesis"/>
    <property type="evidence" value="ECO:0007669"/>
    <property type="project" value="TreeGrafter"/>
</dbReference>
<feature type="compositionally biased region" description="Basic residues" evidence="4">
    <location>
        <begin position="546"/>
        <end position="562"/>
    </location>
</feature>
<keyword evidence="3" id="KW-0539">Nucleus</keyword>
<feature type="compositionally biased region" description="Polar residues" evidence="4">
    <location>
        <begin position="284"/>
        <end position="295"/>
    </location>
</feature>